<dbReference type="GO" id="GO:0003677">
    <property type="term" value="F:DNA binding"/>
    <property type="evidence" value="ECO:0007669"/>
    <property type="project" value="UniProtKB-KW"/>
</dbReference>
<comment type="function">
    <text evidence="6">Repressor of the lactose catabolism operon. Galactose-6-phosphate is the inducer.</text>
</comment>
<dbReference type="InterPro" id="IPR036390">
    <property type="entry name" value="WH_DNA-bd_sf"/>
</dbReference>
<evidence type="ECO:0000256" key="1">
    <source>
        <dbReference type="ARBA" id="ARBA00021390"/>
    </source>
</evidence>
<dbReference type="Gene3D" id="3.40.50.1360">
    <property type="match status" value="1"/>
</dbReference>
<dbReference type="Pfam" id="PF08220">
    <property type="entry name" value="HTH_DeoR"/>
    <property type="match status" value="1"/>
</dbReference>
<reference evidence="9 11" key="2">
    <citation type="submission" date="2018-06" db="EMBL/GenBank/DDBJ databases">
        <title>Mutators as drivers of adaptation in pathogenic bacteria and a risk factor for host jumps and vaccine escape.</title>
        <authorList>
            <person name="Barnes A.C."/>
            <person name="Silayeva O."/>
        </authorList>
    </citation>
    <scope>NUCLEOTIDE SEQUENCE [LARGE SCALE GENOMIC DNA]</scope>
    <source>
        <strain evidence="9 11">QMA0445</strain>
    </source>
</reference>
<dbReference type="PRINTS" id="PR00037">
    <property type="entry name" value="HTHLACR"/>
</dbReference>
<feature type="domain" description="HTH deoR-type" evidence="7">
    <location>
        <begin position="1"/>
        <end position="55"/>
    </location>
</feature>
<dbReference type="InterPro" id="IPR037171">
    <property type="entry name" value="NagB/RpiA_transferase-like"/>
</dbReference>
<dbReference type="AlphaFoldDB" id="A0A3L8GRS6"/>
<name>A0A3L8GRS6_STRIN</name>
<evidence type="ECO:0000256" key="5">
    <source>
        <dbReference type="ARBA" id="ARBA00023163"/>
    </source>
</evidence>
<dbReference type="EMBL" id="QLQD01000011">
    <property type="protein sequence ID" value="RLU59134.1"/>
    <property type="molecule type" value="Genomic_DNA"/>
</dbReference>
<dbReference type="PANTHER" id="PTHR30363:SF4">
    <property type="entry name" value="GLYCEROL-3-PHOSPHATE REGULON REPRESSOR"/>
    <property type="match status" value="1"/>
</dbReference>
<evidence type="ECO:0000256" key="2">
    <source>
        <dbReference type="ARBA" id="ARBA00022491"/>
    </source>
</evidence>
<dbReference type="OrthoDB" id="9797223at2"/>
<evidence type="ECO:0000313" key="11">
    <source>
        <dbReference type="Proteomes" id="UP000269148"/>
    </source>
</evidence>
<dbReference type="InterPro" id="IPR018356">
    <property type="entry name" value="Tscrpt_reg_HTH_DeoR_CS"/>
</dbReference>
<dbReference type="GO" id="GO:0003700">
    <property type="term" value="F:DNA-binding transcription factor activity"/>
    <property type="evidence" value="ECO:0007669"/>
    <property type="project" value="InterPro"/>
</dbReference>
<evidence type="ECO:0000313" key="10">
    <source>
        <dbReference type="Proteomes" id="UP000025245"/>
    </source>
</evidence>
<dbReference type="KEGG" id="siq:DQ08_00915"/>
<keyword evidence="2" id="KW-0678">Repressor</keyword>
<keyword evidence="3" id="KW-0805">Transcription regulation</keyword>
<dbReference type="SUPFAM" id="SSF46785">
    <property type="entry name" value="Winged helix' DNA-binding domain"/>
    <property type="match status" value="1"/>
</dbReference>
<dbReference type="SMR" id="A0A3L8GRS6"/>
<evidence type="ECO:0000256" key="6">
    <source>
        <dbReference type="ARBA" id="ARBA00024937"/>
    </source>
</evidence>
<dbReference type="PROSITE" id="PS51000">
    <property type="entry name" value="HTH_DEOR_2"/>
    <property type="match status" value="1"/>
</dbReference>
<protein>
    <recommendedName>
        <fullName evidence="1">Lactose phosphotransferase system repressor</fullName>
    </recommendedName>
</protein>
<dbReference type="SMART" id="SM00420">
    <property type="entry name" value="HTH_DEOR"/>
    <property type="match status" value="1"/>
</dbReference>
<evidence type="ECO:0000313" key="9">
    <source>
        <dbReference type="EMBL" id="RLU59134.1"/>
    </source>
</evidence>
<dbReference type="PROSITE" id="PS00894">
    <property type="entry name" value="HTH_DEOR_1"/>
    <property type="match status" value="1"/>
</dbReference>
<dbReference type="Proteomes" id="UP000025245">
    <property type="component" value="Chromosome"/>
</dbReference>
<keyword evidence="10" id="KW-1185">Reference proteome</keyword>
<dbReference type="KEGG" id="siz:SI82_01015"/>
<dbReference type="SMART" id="SM01134">
    <property type="entry name" value="DeoRC"/>
    <property type="match status" value="1"/>
</dbReference>
<sequence length="247" mass="27730">MNRLDKIIQMVSEAQRVNVNHLSEKLKVSKVTIRKDLDKLESKGLLRREHGYAVLNSGDDLNVRLSYHYRVKRKIAEQAAQLIGDNDTIMIESGSTCALLAEVLCQTKRNIKIITNSCFIANHVRQHANCQVILLGGNYQPSSEVTVGPLLKEMLNLFHVDHLFVGTDGFAAETGFMGKDMMRSEVVRYMSGVADKTIILTDSSKFQKTSLVNQLSIEKVYGVITDKDLDPNISRFLTEKGIQLTFV</sequence>
<dbReference type="InterPro" id="IPR001034">
    <property type="entry name" value="DeoR_HTH"/>
</dbReference>
<dbReference type="PANTHER" id="PTHR30363">
    <property type="entry name" value="HTH-TYPE TRANSCRIPTIONAL REGULATOR SRLR-RELATED"/>
    <property type="match status" value="1"/>
</dbReference>
<dbReference type="GeneID" id="35765182"/>
<dbReference type="InterPro" id="IPR036388">
    <property type="entry name" value="WH-like_DNA-bd_sf"/>
</dbReference>
<keyword evidence="5" id="KW-0804">Transcription</keyword>
<dbReference type="STRING" id="1346.BMF34_01095"/>
<accession>A0A3L8GRS6</accession>
<dbReference type="EMBL" id="CP007586">
    <property type="protein sequence ID" value="AHY15072.1"/>
    <property type="molecule type" value="Genomic_DNA"/>
</dbReference>
<keyword evidence="4" id="KW-0238">DNA-binding</keyword>
<dbReference type="InterPro" id="IPR014036">
    <property type="entry name" value="DeoR-like_C"/>
</dbReference>
<dbReference type="InterPro" id="IPR050313">
    <property type="entry name" value="Carb_Metab_HTH_regulators"/>
</dbReference>
<dbReference type="SUPFAM" id="SSF100950">
    <property type="entry name" value="NagB/RpiA/CoA transferase-like"/>
    <property type="match status" value="1"/>
</dbReference>
<evidence type="ECO:0000313" key="8">
    <source>
        <dbReference type="EMBL" id="AHY15072.1"/>
    </source>
</evidence>
<dbReference type="Proteomes" id="UP000269148">
    <property type="component" value="Unassembled WGS sequence"/>
</dbReference>
<dbReference type="KEGG" id="sio:DW64_00915"/>
<dbReference type="Gene3D" id="1.10.10.10">
    <property type="entry name" value="Winged helix-like DNA-binding domain superfamily/Winged helix DNA-binding domain"/>
    <property type="match status" value="1"/>
</dbReference>
<evidence type="ECO:0000256" key="4">
    <source>
        <dbReference type="ARBA" id="ARBA00023125"/>
    </source>
</evidence>
<proteinExistence type="predicted"/>
<organism evidence="9 11">
    <name type="scientific">Streptococcus iniae</name>
    <name type="common">Streptococcus shiloi</name>
    <dbReference type="NCBI Taxonomy" id="1346"/>
    <lineage>
        <taxon>Bacteria</taxon>
        <taxon>Bacillati</taxon>
        <taxon>Bacillota</taxon>
        <taxon>Bacilli</taxon>
        <taxon>Lactobacillales</taxon>
        <taxon>Streptococcaceae</taxon>
        <taxon>Streptococcus</taxon>
    </lineage>
</organism>
<gene>
    <name evidence="9" type="ORF">DIY07_00850</name>
    <name evidence="8" type="ORF">DQ08_00915</name>
</gene>
<dbReference type="Pfam" id="PF00455">
    <property type="entry name" value="DeoRC"/>
    <property type="match status" value="1"/>
</dbReference>
<evidence type="ECO:0000259" key="7">
    <source>
        <dbReference type="PROSITE" id="PS51000"/>
    </source>
</evidence>
<dbReference type="RefSeq" id="WP_003098873.1">
    <property type="nucleotide sequence ID" value="NZ_CP010783.1"/>
</dbReference>
<reference evidence="8 10" key="1">
    <citation type="journal article" date="2014" name="Genome Announc.">
        <title>Complete Genome Sequence of a Virulent Strain, Streptococcus iniae ISET0901, Isolated from Diseased Tilapia.</title>
        <authorList>
            <person name="Pridgeon J.W."/>
            <person name="Zhang D."/>
            <person name="Zhang L."/>
        </authorList>
    </citation>
    <scope>NUCLEOTIDE SEQUENCE [LARGE SCALE GENOMIC DNA]</scope>
    <source>
        <strain evidence="8 10">ISET0901</strain>
    </source>
</reference>
<evidence type="ECO:0000256" key="3">
    <source>
        <dbReference type="ARBA" id="ARBA00023015"/>
    </source>
</evidence>